<dbReference type="Pfam" id="PF01966">
    <property type="entry name" value="HD"/>
    <property type="match status" value="1"/>
</dbReference>
<keyword evidence="3" id="KW-1185">Reference proteome</keyword>
<reference evidence="2 3" key="1">
    <citation type="submission" date="2019-02" db="EMBL/GenBank/DDBJ databases">
        <title>Deep-cultivation of Planctomycetes and their phenomic and genomic characterization uncovers novel biology.</title>
        <authorList>
            <person name="Wiegand S."/>
            <person name="Jogler M."/>
            <person name="Boedeker C."/>
            <person name="Pinto D."/>
            <person name="Vollmers J."/>
            <person name="Rivas-Marin E."/>
            <person name="Kohn T."/>
            <person name="Peeters S.H."/>
            <person name="Heuer A."/>
            <person name="Rast P."/>
            <person name="Oberbeckmann S."/>
            <person name="Bunk B."/>
            <person name="Jeske O."/>
            <person name="Meyerdierks A."/>
            <person name="Storesund J.E."/>
            <person name="Kallscheuer N."/>
            <person name="Luecker S."/>
            <person name="Lage O.M."/>
            <person name="Pohl T."/>
            <person name="Merkel B.J."/>
            <person name="Hornburger P."/>
            <person name="Mueller R.-W."/>
            <person name="Bruemmer F."/>
            <person name="Labrenz M."/>
            <person name="Spormann A.M."/>
            <person name="Op den Camp H."/>
            <person name="Overmann J."/>
            <person name="Amann R."/>
            <person name="Jetten M.S.M."/>
            <person name="Mascher T."/>
            <person name="Medema M.H."/>
            <person name="Devos D.P."/>
            <person name="Kaster A.-K."/>
            <person name="Ovreas L."/>
            <person name="Rohde M."/>
            <person name="Galperin M.Y."/>
            <person name="Jogler C."/>
        </authorList>
    </citation>
    <scope>NUCLEOTIDE SEQUENCE [LARGE SCALE GENOMIC DNA]</scope>
    <source>
        <strain evidence="2 3">Spa11</strain>
    </source>
</reference>
<proteinExistence type="predicted"/>
<dbReference type="GO" id="GO:0006203">
    <property type="term" value="P:dGTP catabolic process"/>
    <property type="evidence" value="ECO:0007669"/>
    <property type="project" value="TreeGrafter"/>
</dbReference>
<protein>
    <submittedName>
        <fullName evidence="2">HD domain protein</fullName>
    </submittedName>
</protein>
<gene>
    <name evidence="2" type="ORF">Spa11_14960</name>
</gene>
<accession>A0A518K695</accession>
<dbReference type="InterPro" id="IPR003607">
    <property type="entry name" value="HD/PDEase_dom"/>
</dbReference>
<dbReference type="RefSeq" id="WP_145110023.1">
    <property type="nucleotide sequence ID" value="NZ_CP036349.1"/>
</dbReference>
<dbReference type="Proteomes" id="UP000316426">
    <property type="component" value="Chromosome"/>
</dbReference>
<dbReference type="SMART" id="SM00471">
    <property type="entry name" value="HDc"/>
    <property type="match status" value="1"/>
</dbReference>
<dbReference type="SUPFAM" id="SSF109604">
    <property type="entry name" value="HD-domain/PDEase-like"/>
    <property type="match status" value="1"/>
</dbReference>
<name>A0A518K695_9BACT</name>
<dbReference type="EMBL" id="CP036349">
    <property type="protein sequence ID" value="QDV73300.1"/>
    <property type="molecule type" value="Genomic_DNA"/>
</dbReference>
<dbReference type="PANTHER" id="PTHR11373">
    <property type="entry name" value="DEOXYNUCLEOSIDE TRIPHOSPHATE TRIPHOSPHOHYDROLASE"/>
    <property type="match status" value="1"/>
</dbReference>
<dbReference type="InterPro" id="IPR050135">
    <property type="entry name" value="dGTPase-like"/>
</dbReference>
<dbReference type="Pfam" id="PF19276">
    <property type="entry name" value="HD_assoc_2"/>
    <property type="match status" value="1"/>
</dbReference>
<dbReference type="KEGG" id="bmei:Spa11_14960"/>
<dbReference type="CDD" id="cd00077">
    <property type="entry name" value="HDc"/>
    <property type="match status" value="1"/>
</dbReference>
<evidence type="ECO:0000313" key="2">
    <source>
        <dbReference type="EMBL" id="QDV73300.1"/>
    </source>
</evidence>
<dbReference type="AlphaFoldDB" id="A0A518K695"/>
<dbReference type="PANTHER" id="PTHR11373:SF4">
    <property type="entry name" value="DEOXYNUCLEOSIDE TRIPHOSPHATE TRIPHOSPHOHYDROLASE SAMHD1"/>
    <property type="match status" value="1"/>
</dbReference>
<dbReference type="InterPro" id="IPR045509">
    <property type="entry name" value="HD_assoc_2"/>
</dbReference>
<dbReference type="Gene3D" id="1.10.3210.10">
    <property type="entry name" value="Hypothetical protein af1432"/>
    <property type="match status" value="1"/>
</dbReference>
<evidence type="ECO:0000259" key="1">
    <source>
        <dbReference type="SMART" id="SM00471"/>
    </source>
</evidence>
<evidence type="ECO:0000313" key="3">
    <source>
        <dbReference type="Proteomes" id="UP000316426"/>
    </source>
</evidence>
<dbReference type="InterPro" id="IPR006674">
    <property type="entry name" value="HD_domain"/>
</dbReference>
<feature type="domain" description="HD/PDEase" evidence="1">
    <location>
        <begin position="63"/>
        <end position="201"/>
    </location>
</feature>
<organism evidence="2 3">
    <name type="scientific">Botrimarina mediterranea</name>
    <dbReference type="NCBI Taxonomy" id="2528022"/>
    <lineage>
        <taxon>Bacteria</taxon>
        <taxon>Pseudomonadati</taxon>
        <taxon>Planctomycetota</taxon>
        <taxon>Planctomycetia</taxon>
        <taxon>Pirellulales</taxon>
        <taxon>Lacipirellulaceae</taxon>
        <taxon>Botrimarina</taxon>
    </lineage>
</organism>
<sequence length="444" mass="50218">MPSLLDIAEIRGLYGSATGMVRLPPGIDVPITPRVRQLIDTPEFRRLSRISQLGLVAQVYPAANHTRHEHSLGVYRTAIEYLHSLASDERFAALIKPEDAELFLVAALLHDLGHWPFCHPIEDMGLPQTPDHELFANSFLLEGEIADALRDDWGVNPRDVVAMLSGKPTDRRGRVLRSLLSGPIDVDKADYLVRDSLHAGVPYGQHFDRARLVRSLCLNETGDGVAISEKGKTAAEMMVFARYVMFSEVYWHHAVRSATAMFQRAFFLTYRNVDLDALFRMTEQPFVTTLTEAAGDGPAAELLGGLFGPTRRLYKRLTQHSLFESPELYQRLARRPYPWLVRCAEEFAAVMSRALSRVVAPHEVLFDAPPTELEVEFDIDVRDSHSGVYRRLGEISPMVRTLAREQFDDYVKRVRVFVHPRLADDARSLRSLPDLIHEAIDRVD</sequence>
<dbReference type="GO" id="GO:0008832">
    <property type="term" value="F:dGTPase activity"/>
    <property type="evidence" value="ECO:0007669"/>
    <property type="project" value="TreeGrafter"/>
</dbReference>